<sequence>MENHAETAEPTQSVTPTHTVHTMGSSSGALDAHAELPFPRERDSMLSSKTPRPGHLAPAGRLLLPVRSVFQRFNRKTGPGLS</sequence>
<protein>
    <submittedName>
        <fullName evidence="2">Uncharacterized protein</fullName>
    </submittedName>
</protein>
<feature type="region of interest" description="Disordered" evidence="1">
    <location>
        <begin position="1"/>
        <end position="60"/>
    </location>
</feature>
<keyword evidence="3" id="KW-1185">Reference proteome</keyword>
<evidence type="ECO:0000313" key="3">
    <source>
        <dbReference type="Proteomes" id="UP000824219"/>
    </source>
</evidence>
<evidence type="ECO:0000313" key="2">
    <source>
        <dbReference type="EMBL" id="KAG7319409.1"/>
    </source>
</evidence>
<reference evidence="2 3" key="1">
    <citation type="submission" date="2021-06" db="EMBL/GenBank/DDBJ databases">
        <title>Chromosome-level genome assembly of the red-tail catfish (Hemibagrus wyckioides).</title>
        <authorList>
            <person name="Shao F."/>
        </authorList>
    </citation>
    <scope>NUCLEOTIDE SEQUENCE [LARGE SCALE GENOMIC DNA]</scope>
    <source>
        <strain evidence="2">EC202008001</strain>
        <tissue evidence="2">Blood</tissue>
    </source>
</reference>
<comment type="caution">
    <text evidence="2">The sequence shown here is derived from an EMBL/GenBank/DDBJ whole genome shotgun (WGS) entry which is preliminary data.</text>
</comment>
<evidence type="ECO:0000256" key="1">
    <source>
        <dbReference type="SAM" id="MobiDB-lite"/>
    </source>
</evidence>
<dbReference type="Proteomes" id="UP000824219">
    <property type="component" value="Linkage Group LG20"/>
</dbReference>
<accession>A0A9D3NDB9</accession>
<dbReference type="EMBL" id="JAHKSW010000020">
    <property type="protein sequence ID" value="KAG7319409.1"/>
    <property type="molecule type" value="Genomic_DNA"/>
</dbReference>
<proteinExistence type="predicted"/>
<organism evidence="2 3">
    <name type="scientific">Hemibagrus wyckioides</name>
    <dbReference type="NCBI Taxonomy" id="337641"/>
    <lineage>
        <taxon>Eukaryota</taxon>
        <taxon>Metazoa</taxon>
        <taxon>Chordata</taxon>
        <taxon>Craniata</taxon>
        <taxon>Vertebrata</taxon>
        <taxon>Euteleostomi</taxon>
        <taxon>Actinopterygii</taxon>
        <taxon>Neopterygii</taxon>
        <taxon>Teleostei</taxon>
        <taxon>Ostariophysi</taxon>
        <taxon>Siluriformes</taxon>
        <taxon>Bagridae</taxon>
        <taxon>Hemibagrus</taxon>
    </lineage>
</organism>
<feature type="compositionally biased region" description="Polar residues" evidence="1">
    <location>
        <begin position="9"/>
        <end position="28"/>
    </location>
</feature>
<dbReference type="AlphaFoldDB" id="A0A9D3NDB9"/>
<name>A0A9D3NDB9_9TELE</name>
<feature type="compositionally biased region" description="Basic and acidic residues" evidence="1">
    <location>
        <begin position="32"/>
        <end position="44"/>
    </location>
</feature>
<gene>
    <name evidence="2" type="ORF">KOW79_016552</name>
</gene>